<name>A0A2P1P8I5_9RICK</name>
<dbReference type="KEGG" id="ptc:phytr_6300"/>
<dbReference type="EMBL" id="CP027845">
    <property type="protein sequence ID" value="AVP87571.1"/>
    <property type="molecule type" value="Genomic_DNA"/>
</dbReference>
<organism evidence="1 2">
    <name type="scientific">Candidatus Phycorickettsia trachydisci</name>
    <dbReference type="NCBI Taxonomy" id="2115978"/>
    <lineage>
        <taxon>Bacteria</taxon>
        <taxon>Pseudomonadati</taxon>
        <taxon>Pseudomonadota</taxon>
        <taxon>Alphaproteobacteria</taxon>
        <taxon>Rickettsiales</taxon>
        <taxon>Rickettsiaceae</taxon>
        <taxon>Candidatus Phycorickettsia</taxon>
    </lineage>
</organism>
<dbReference type="Proteomes" id="UP000241762">
    <property type="component" value="Chromosome"/>
</dbReference>
<dbReference type="RefSeq" id="WP_106874429.1">
    <property type="nucleotide sequence ID" value="NZ_CP027845.1"/>
</dbReference>
<sequence length="152" mass="17679">MKILCYILNIFISLTTCYYGYKIKTQKKELQKLAAREKAKKMMAETLSPFKFFTSEISKIPDMLDVFKANSTINTYDFQVQSYGESKEDKKKYVYVESNFLIDANYLDFIKILDEFKKQGLIFSVKTFTLEGKDLTPNVVSVSLITLAYDKM</sequence>
<protein>
    <submittedName>
        <fullName evidence="1">Uncharacterized protein</fullName>
    </submittedName>
</protein>
<accession>A0A2P1P8I5</accession>
<keyword evidence="2" id="KW-1185">Reference proteome</keyword>
<gene>
    <name evidence="1" type="ORF">phytr_6300</name>
</gene>
<evidence type="ECO:0000313" key="1">
    <source>
        <dbReference type="EMBL" id="AVP87571.1"/>
    </source>
</evidence>
<evidence type="ECO:0000313" key="2">
    <source>
        <dbReference type="Proteomes" id="UP000241762"/>
    </source>
</evidence>
<reference evidence="1 2" key="1">
    <citation type="submission" date="2018-03" db="EMBL/GenBank/DDBJ databases">
        <title>A gene transfer event suggests a long-term partnership between eustigmatophyte algae and a novel lineage of endosymbiotic bacteria.</title>
        <authorList>
            <person name="Yurchenko T."/>
            <person name="Sevcikova T."/>
            <person name="Pribyl P."/>
            <person name="El Karkouri K."/>
            <person name="Klimes V."/>
            <person name="Amaral R."/>
            <person name="Zbrankova V."/>
            <person name="Kim E."/>
            <person name="Raoult D."/>
            <person name="Santos L.M.A."/>
            <person name="Elias M."/>
        </authorList>
    </citation>
    <scope>NUCLEOTIDE SEQUENCE [LARGE SCALE GENOMIC DNA]</scope>
    <source>
        <strain evidence="1">CCALA 838</strain>
    </source>
</reference>
<proteinExistence type="predicted"/>
<dbReference type="AlphaFoldDB" id="A0A2P1P8I5"/>